<evidence type="ECO:0000256" key="11">
    <source>
        <dbReference type="ARBA" id="ARBA00023286"/>
    </source>
</evidence>
<comment type="similarity">
    <text evidence="2">Belongs to the glutamate-gated ion channel (TC 1.A.10.1) family.</text>
</comment>
<dbReference type="Gene3D" id="1.10.287.70">
    <property type="match status" value="1"/>
</dbReference>
<keyword evidence="9 15" id="KW-0675">Receptor</keyword>
<dbReference type="InterPro" id="IPR015683">
    <property type="entry name" value="Ionotropic_Glu_rcpt"/>
</dbReference>
<evidence type="ECO:0000259" key="14">
    <source>
        <dbReference type="SMART" id="SM00079"/>
    </source>
</evidence>
<proteinExistence type="evidence at transcript level"/>
<dbReference type="EMBL" id="JF838183">
    <property type="protein sequence ID" value="AFG30953.1"/>
    <property type="molecule type" value="mRNA"/>
</dbReference>
<comment type="subcellular location">
    <subcellularLocation>
        <location evidence="1">Membrane</location>
        <topology evidence="1">Multi-pass membrane protein</topology>
    </subcellularLocation>
</comment>
<evidence type="ECO:0000256" key="2">
    <source>
        <dbReference type="ARBA" id="ARBA00008685"/>
    </source>
</evidence>
<evidence type="ECO:0000256" key="1">
    <source>
        <dbReference type="ARBA" id="ARBA00004141"/>
    </source>
</evidence>
<accession>M4GVN2</accession>
<keyword evidence="12" id="KW-0407">Ion channel</keyword>
<keyword evidence="4 13" id="KW-0812">Transmembrane</keyword>
<keyword evidence="3" id="KW-0813">Transport</keyword>
<evidence type="ECO:0000256" key="8">
    <source>
        <dbReference type="ARBA" id="ARBA00023136"/>
    </source>
</evidence>
<evidence type="ECO:0000256" key="7">
    <source>
        <dbReference type="ARBA" id="ARBA00023065"/>
    </source>
</evidence>
<keyword evidence="8 13" id="KW-0472">Membrane</keyword>
<dbReference type="SUPFAM" id="SSF53850">
    <property type="entry name" value="Periplasmic binding protein-like II"/>
    <property type="match status" value="1"/>
</dbReference>
<feature type="transmembrane region" description="Helical" evidence="13">
    <location>
        <begin position="109"/>
        <end position="128"/>
    </location>
</feature>
<keyword evidence="11" id="KW-1071">Ligand-gated ion channel</keyword>
<keyword evidence="7" id="KW-0406">Ion transport</keyword>
<evidence type="ECO:0000256" key="10">
    <source>
        <dbReference type="ARBA" id="ARBA00023180"/>
    </source>
</evidence>
<keyword evidence="5" id="KW-0732">Signal</keyword>
<dbReference type="GO" id="GO:0015276">
    <property type="term" value="F:ligand-gated monoatomic ion channel activity"/>
    <property type="evidence" value="ECO:0007669"/>
    <property type="project" value="InterPro"/>
</dbReference>
<name>M4GVN2_ARATH</name>
<feature type="domain" description="Ionotropic glutamate receptor C-terminal" evidence="14">
    <location>
        <begin position="6"/>
        <end position="287"/>
    </location>
</feature>
<evidence type="ECO:0000256" key="5">
    <source>
        <dbReference type="ARBA" id="ARBA00022729"/>
    </source>
</evidence>
<evidence type="ECO:0000256" key="13">
    <source>
        <dbReference type="SAM" id="Phobius"/>
    </source>
</evidence>
<protein>
    <submittedName>
        <fullName evidence="15">Glutamate receptor-like protein splice variant B</fullName>
    </submittedName>
</protein>
<evidence type="ECO:0000256" key="4">
    <source>
        <dbReference type="ARBA" id="ARBA00022692"/>
    </source>
</evidence>
<organism evidence="15">
    <name type="scientific">Arabidopsis thaliana</name>
    <name type="common">Mouse-ear cress</name>
    <dbReference type="NCBI Taxonomy" id="3702"/>
    <lineage>
        <taxon>Eukaryota</taxon>
        <taxon>Viridiplantae</taxon>
        <taxon>Streptophyta</taxon>
        <taxon>Embryophyta</taxon>
        <taxon>Tracheophyta</taxon>
        <taxon>Spermatophyta</taxon>
        <taxon>Magnoliopsida</taxon>
        <taxon>eudicotyledons</taxon>
        <taxon>Gunneridae</taxon>
        <taxon>Pentapetalae</taxon>
        <taxon>rosids</taxon>
        <taxon>malvids</taxon>
        <taxon>Brassicales</taxon>
        <taxon>Brassicaceae</taxon>
        <taxon>Camelineae</taxon>
        <taxon>Arabidopsis</taxon>
    </lineage>
</organism>
<dbReference type="SMART" id="SM00079">
    <property type="entry name" value="PBPe"/>
    <property type="match status" value="1"/>
</dbReference>
<evidence type="ECO:0000256" key="9">
    <source>
        <dbReference type="ARBA" id="ARBA00023170"/>
    </source>
</evidence>
<dbReference type="AlphaFoldDB" id="M4GVN2"/>
<gene>
    <name evidence="15" type="primary">GLR2.5</name>
    <name evidence="15" type="ordered locus">At5g11210</name>
</gene>
<evidence type="ECO:0000256" key="12">
    <source>
        <dbReference type="ARBA" id="ARBA00023303"/>
    </source>
</evidence>
<keyword evidence="10" id="KW-0325">Glycoprotein</keyword>
<dbReference type="Pfam" id="PF00060">
    <property type="entry name" value="Lig_chan"/>
    <property type="match status" value="1"/>
</dbReference>
<evidence type="ECO:0000256" key="3">
    <source>
        <dbReference type="ARBA" id="ARBA00022448"/>
    </source>
</evidence>
<evidence type="ECO:0000313" key="15">
    <source>
        <dbReference type="EMBL" id="AFG30953.1"/>
    </source>
</evidence>
<reference evidence="15" key="1">
    <citation type="submission" date="2011-04" db="EMBL/GenBank/DDBJ databases">
        <title>Evidence for alternative splicing of a glutmate receptor-like gene AtGLR2.5 in Arabidopsis Thaliana.</title>
        <authorList>
            <person name="Gong Y.-Y."/>
            <person name="Liu L.-H."/>
        </authorList>
    </citation>
    <scope>NUCLEOTIDE SEQUENCE</scope>
</reference>
<dbReference type="ExpressionAtlas" id="M4GVN2">
    <property type="expression patterns" value="baseline and differential"/>
</dbReference>
<dbReference type="FunFam" id="1.10.287.70:FF:000037">
    <property type="entry name" value="Glutamate receptor"/>
    <property type="match status" value="1"/>
</dbReference>
<evidence type="ECO:0000256" key="6">
    <source>
        <dbReference type="ARBA" id="ARBA00022989"/>
    </source>
</evidence>
<dbReference type="InterPro" id="IPR001320">
    <property type="entry name" value="Iontro_rcpt_C"/>
</dbReference>
<dbReference type="PANTHER" id="PTHR18966">
    <property type="entry name" value="IONOTROPIC GLUTAMATE RECEPTOR"/>
    <property type="match status" value="1"/>
</dbReference>
<feature type="transmembrane region" description="Helical" evidence="13">
    <location>
        <begin position="79"/>
        <end position="97"/>
    </location>
</feature>
<sequence length="293" mass="33668">MASRQGLSSTSETPNKLLLVLPLQEFDGAVGDTTILANRSHYVDFALPYSETGIVFLVPVKDGKEKGEWVFLKPLTKELWLVTAASFLYIGIMVWIFEYQADEEFREQMIIDKISSVFYFSFSTLFFAHRRPSESFFTRVLVVVWCFVLLILTQSYTATLTSMLTVQELRPTVRHMDDLRKSGVNIGYQTGSFTFERLKQMRFDESRLKTYNSPEEMRELFLHKSSNGGIDAAFDEVAYIKLFMAKYCSEYSIIEPTFKADGFGFVSGADCFLFRLLMVAAEERYTACSQNHF</sequence>
<dbReference type="GO" id="GO:0016020">
    <property type="term" value="C:membrane"/>
    <property type="evidence" value="ECO:0007669"/>
    <property type="project" value="UniProtKB-SubCell"/>
</dbReference>
<feature type="transmembrane region" description="Helical" evidence="13">
    <location>
        <begin position="140"/>
        <end position="166"/>
    </location>
</feature>
<keyword evidence="6 13" id="KW-1133">Transmembrane helix</keyword>
<dbReference type="Gene3D" id="3.40.190.10">
    <property type="entry name" value="Periplasmic binding protein-like II"/>
    <property type="match status" value="1"/>
</dbReference>